<feature type="transmembrane region" description="Helical" evidence="5">
    <location>
        <begin position="20"/>
        <end position="39"/>
    </location>
</feature>
<sequence>MPADHPENTRPATVRRVPLNLFGMAFGIAGLAVTWLTTARYGHAPLWAGRALLAVSAVVWAITVVRYARYALSVRGAFAADLTDPVAAPFASLAVITPMLPAAQGLHAYDSRAGTIVFDVFLVLTVLFGGWLTGQWIYGSLNLDQLHPGYFLPTVAGGLVAAAGAAAVGQRTLGYAMLGLGLICWFILGSMILARLFFRPALPPALYPTLAIEVAPAAVATVAYLSLRGPHVDVFAAILAGYGVLMVLAQLRLLPAFLRLRFAPSFWAFTFSWAAVATGVVHWTQILRPPGYLIYTYAALSAVTLLIAGIAARTVLAAFSGGGVRTGPPHTSTALAEEH</sequence>
<feature type="transmembrane region" description="Helical" evidence="5">
    <location>
        <begin position="150"/>
        <end position="168"/>
    </location>
</feature>
<dbReference type="InterPro" id="IPR004695">
    <property type="entry name" value="SLAC1/Mae1/Ssu1/TehA"/>
</dbReference>
<comment type="caution">
    <text evidence="6">The sequence shown here is derived from an EMBL/GenBank/DDBJ whole genome shotgun (WGS) entry which is preliminary data.</text>
</comment>
<dbReference type="PANTHER" id="PTHR37955">
    <property type="entry name" value="TELLURITE RESISTANCE PROTEIN TEHA"/>
    <property type="match status" value="1"/>
</dbReference>
<dbReference type="Proteomes" id="UP001501822">
    <property type="component" value="Unassembled WGS sequence"/>
</dbReference>
<dbReference type="Pfam" id="PF03595">
    <property type="entry name" value="SLAC1"/>
    <property type="match status" value="1"/>
</dbReference>
<dbReference type="InterPro" id="IPR038665">
    <property type="entry name" value="Voltage-dep_anion_channel_sf"/>
</dbReference>
<keyword evidence="3 5" id="KW-1133">Transmembrane helix</keyword>
<dbReference type="Gene3D" id="1.50.10.150">
    <property type="entry name" value="Voltage-dependent anion channel"/>
    <property type="match status" value="1"/>
</dbReference>
<dbReference type="EMBL" id="BAAABM010000054">
    <property type="protein sequence ID" value="GAA0360329.1"/>
    <property type="molecule type" value="Genomic_DNA"/>
</dbReference>
<evidence type="ECO:0000256" key="2">
    <source>
        <dbReference type="ARBA" id="ARBA00022692"/>
    </source>
</evidence>
<evidence type="ECO:0000256" key="3">
    <source>
        <dbReference type="ARBA" id="ARBA00022989"/>
    </source>
</evidence>
<feature type="transmembrane region" description="Helical" evidence="5">
    <location>
        <begin position="266"/>
        <end position="286"/>
    </location>
</feature>
<organism evidence="6 7">
    <name type="scientific">Actinoallomurus spadix</name>
    <dbReference type="NCBI Taxonomy" id="79912"/>
    <lineage>
        <taxon>Bacteria</taxon>
        <taxon>Bacillati</taxon>
        <taxon>Actinomycetota</taxon>
        <taxon>Actinomycetes</taxon>
        <taxon>Streptosporangiales</taxon>
        <taxon>Thermomonosporaceae</taxon>
        <taxon>Actinoallomurus</taxon>
    </lineage>
</organism>
<feature type="transmembrane region" description="Helical" evidence="5">
    <location>
        <begin position="175"/>
        <end position="198"/>
    </location>
</feature>
<evidence type="ECO:0000313" key="7">
    <source>
        <dbReference type="Proteomes" id="UP001501822"/>
    </source>
</evidence>
<accession>A0ABN0XBX2</accession>
<feature type="transmembrane region" description="Helical" evidence="5">
    <location>
        <begin position="234"/>
        <end position="254"/>
    </location>
</feature>
<keyword evidence="4 5" id="KW-0472">Membrane</keyword>
<comment type="subcellular location">
    <subcellularLocation>
        <location evidence="1">Membrane</location>
        <topology evidence="1">Multi-pass membrane protein</topology>
    </subcellularLocation>
</comment>
<dbReference type="InterPro" id="IPR052951">
    <property type="entry name" value="Tellurite_res_ion_channel"/>
</dbReference>
<evidence type="ECO:0000256" key="4">
    <source>
        <dbReference type="ARBA" id="ARBA00023136"/>
    </source>
</evidence>
<protein>
    <submittedName>
        <fullName evidence="6">Uncharacterized protein</fullName>
    </submittedName>
</protein>
<evidence type="ECO:0000256" key="5">
    <source>
        <dbReference type="SAM" id="Phobius"/>
    </source>
</evidence>
<feature type="transmembrane region" description="Helical" evidence="5">
    <location>
        <begin position="116"/>
        <end position="138"/>
    </location>
</feature>
<reference evidence="6 7" key="1">
    <citation type="journal article" date="2019" name="Int. J. Syst. Evol. Microbiol.">
        <title>The Global Catalogue of Microorganisms (GCM) 10K type strain sequencing project: providing services to taxonomists for standard genome sequencing and annotation.</title>
        <authorList>
            <consortium name="The Broad Institute Genomics Platform"/>
            <consortium name="The Broad Institute Genome Sequencing Center for Infectious Disease"/>
            <person name="Wu L."/>
            <person name="Ma J."/>
        </authorList>
    </citation>
    <scope>NUCLEOTIDE SEQUENCE [LARGE SCALE GENOMIC DNA]</scope>
    <source>
        <strain evidence="6 7">JCM 3146</strain>
    </source>
</reference>
<evidence type="ECO:0000256" key="1">
    <source>
        <dbReference type="ARBA" id="ARBA00004141"/>
    </source>
</evidence>
<dbReference type="PANTHER" id="PTHR37955:SF1">
    <property type="entry name" value="DEP DOMAIN-CONTAINING PROTEIN"/>
    <property type="match status" value="1"/>
</dbReference>
<dbReference type="RefSeq" id="WP_252805707.1">
    <property type="nucleotide sequence ID" value="NZ_BAAABM010000054.1"/>
</dbReference>
<proteinExistence type="predicted"/>
<gene>
    <name evidence="6" type="ORF">GCM10010151_57690</name>
</gene>
<evidence type="ECO:0000313" key="6">
    <source>
        <dbReference type="EMBL" id="GAA0360329.1"/>
    </source>
</evidence>
<feature type="transmembrane region" description="Helical" evidence="5">
    <location>
        <begin position="51"/>
        <end position="68"/>
    </location>
</feature>
<keyword evidence="2 5" id="KW-0812">Transmembrane</keyword>
<name>A0ABN0XBX2_9ACTN</name>
<feature type="transmembrane region" description="Helical" evidence="5">
    <location>
        <begin position="292"/>
        <end position="316"/>
    </location>
</feature>
<keyword evidence="7" id="KW-1185">Reference proteome</keyword>